<name>A0A1X6WWA4_9MICO</name>
<dbReference type="Proteomes" id="UP000195981">
    <property type="component" value="Unassembled WGS sequence"/>
</dbReference>
<evidence type="ECO:0008006" key="4">
    <source>
        <dbReference type="Google" id="ProtNLM"/>
    </source>
</evidence>
<evidence type="ECO:0000313" key="3">
    <source>
        <dbReference type="Proteomes" id="UP000195981"/>
    </source>
</evidence>
<reference evidence="2 3" key="1">
    <citation type="submission" date="2017-02" db="EMBL/GenBank/DDBJ databases">
        <authorList>
            <person name="Peterson S.W."/>
        </authorList>
    </citation>
    <scope>NUCLEOTIDE SEQUENCE [LARGE SCALE GENOMIC DNA]</scope>
    <source>
        <strain evidence="2 3">CIP104813</strain>
    </source>
</reference>
<keyword evidence="3" id="KW-1185">Reference proteome</keyword>
<feature type="transmembrane region" description="Helical" evidence="1">
    <location>
        <begin position="79"/>
        <end position="98"/>
    </location>
</feature>
<dbReference type="EMBL" id="FWFG01000035">
    <property type="protein sequence ID" value="SLM89742.1"/>
    <property type="molecule type" value="Genomic_DNA"/>
</dbReference>
<feature type="transmembrane region" description="Helical" evidence="1">
    <location>
        <begin position="44"/>
        <end position="67"/>
    </location>
</feature>
<organism evidence="2 3">
    <name type="scientific">Brachybacterium nesterenkovii</name>
    <dbReference type="NCBI Taxonomy" id="47847"/>
    <lineage>
        <taxon>Bacteria</taxon>
        <taxon>Bacillati</taxon>
        <taxon>Actinomycetota</taxon>
        <taxon>Actinomycetes</taxon>
        <taxon>Micrococcales</taxon>
        <taxon>Dermabacteraceae</taxon>
        <taxon>Brachybacterium</taxon>
    </lineage>
</organism>
<evidence type="ECO:0000256" key="1">
    <source>
        <dbReference type="SAM" id="Phobius"/>
    </source>
</evidence>
<keyword evidence="1" id="KW-1133">Transmembrane helix</keyword>
<accession>A0A1X6WWA4</accession>
<sequence>MDWLIFFAVVAVVIGGGAGAVAVLRRVLLPPAPPGSVVLRYPAMLGGLAGTFVLLGLVFLLVAQTYAPDDPRRGDALPMSLFGAGFAVFGVVFGAMMLRHSITLTADGIIQQALLGRRRRIRYADIIGIEWPRPRRLAWDLGSLAESMLAQDRLRIRGSDGTTILVRRTEWARQANQAIAWWAAEHPGETPIAVRWPDPGSARSA</sequence>
<dbReference type="AlphaFoldDB" id="A0A1X6WWA4"/>
<dbReference type="RefSeq" id="WP_087102922.1">
    <property type="nucleotide sequence ID" value="NZ_FWFG01000035.1"/>
</dbReference>
<proteinExistence type="predicted"/>
<gene>
    <name evidence="2" type="ORF">FM110_04140</name>
</gene>
<protein>
    <recommendedName>
        <fullName evidence="4">PH domain-containing protein</fullName>
    </recommendedName>
</protein>
<evidence type="ECO:0000313" key="2">
    <source>
        <dbReference type="EMBL" id="SLM89742.1"/>
    </source>
</evidence>
<keyword evidence="1" id="KW-0472">Membrane</keyword>
<keyword evidence="1" id="KW-0812">Transmembrane</keyword>